<evidence type="ECO:0000256" key="9">
    <source>
        <dbReference type="SAM" id="MobiDB-lite"/>
    </source>
</evidence>
<dbReference type="PROSITE" id="PS50846">
    <property type="entry name" value="HMA_2"/>
    <property type="match status" value="2"/>
</dbReference>
<evidence type="ECO:0000256" key="2">
    <source>
        <dbReference type="ARBA" id="ARBA00006024"/>
    </source>
</evidence>
<gene>
    <name evidence="11" type="ORF">IV203_006152</name>
</gene>
<feature type="domain" description="HMA" evidence="10">
    <location>
        <begin position="355"/>
        <end position="421"/>
    </location>
</feature>
<comment type="caution">
    <text evidence="8">Lacks conserved residue(s) required for the propagation of feature annotation.</text>
</comment>
<evidence type="ECO:0000256" key="8">
    <source>
        <dbReference type="RuleBase" id="RU362081"/>
    </source>
</evidence>
<dbReference type="FunFam" id="2.70.150.10:FF:000002">
    <property type="entry name" value="Copper-transporting ATPase 1, putative"/>
    <property type="match status" value="1"/>
</dbReference>
<evidence type="ECO:0000256" key="5">
    <source>
        <dbReference type="ARBA" id="ARBA00022840"/>
    </source>
</evidence>
<dbReference type="InterPro" id="IPR027256">
    <property type="entry name" value="P-typ_ATPase_IB"/>
</dbReference>
<dbReference type="SFLD" id="SFLDS00003">
    <property type="entry name" value="Haloacid_Dehalogenase"/>
    <property type="match status" value="1"/>
</dbReference>
<dbReference type="Pfam" id="PF00122">
    <property type="entry name" value="E1-E2_ATPase"/>
    <property type="match status" value="1"/>
</dbReference>
<dbReference type="GO" id="GO:0019829">
    <property type="term" value="F:ATPase-coupled monoatomic cation transmembrane transporter activity"/>
    <property type="evidence" value="ECO:0007669"/>
    <property type="project" value="InterPro"/>
</dbReference>
<accession>A0A9K3PH24</accession>
<dbReference type="SFLD" id="SFLDF00027">
    <property type="entry name" value="p-type_atpase"/>
    <property type="match status" value="1"/>
</dbReference>
<keyword evidence="8" id="KW-0479">Metal-binding</keyword>
<protein>
    <submittedName>
        <fullName evidence="11">E1-E2 ATPase-domain containing protein</fullName>
    </submittedName>
</protein>
<dbReference type="GO" id="GO:0046872">
    <property type="term" value="F:metal ion binding"/>
    <property type="evidence" value="ECO:0007669"/>
    <property type="project" value="UniProtKB-KW"/>
</dbReference>
<dbReference type="InterPro" id="IPR001757">
    <property type="entry name" value="P_typ_ATPase"/>
</dbReference>
<dbReference type="AlphaFoldDB" id="A0A9K3PH24"/>
<dbReference type="PANTHER" id="PTHR48085">
    <property type="entry name" value="CADMIUM/ZINC-TRANSPORTING ATPASE HMA2-RELATED"/>
    <property type="match status" value="1"/>
</dbReference>
<dbReference type="InterPro" id="IPR006121">
    <property type="entry name" value="HMA_dom"/>
</dbReference>
<evidence type="ECO:0000259" key="10">
    <source>
        <dbReference type="PROSITE" id="PS50846"/>
    </source>
</evidence>
<dbReference type="NCBIfam" id="TIGR01494">
    <property type="entry name" value="ATPase_P-type"/>
    <property type="match status" value="1"/>
</dbReference>
<feature type="transmembrane region" description="Helical" evidence="8">
    <location>
        <begin position="785"/>
        <end position="803"/>
    </location>
</feature>
<dbReference type="Proteomes" id="UP000693970">
    <property type="component" value="Unassembled WGS sequence"/>
</dbReference>
<name>A0A9K3PH24_9STRA</name>
<keyword evidence="6 8" id="KW-1133">Transmembrane helix</keyword>
<dbReference type="SFLD" id="SFLDG00002">
    <property type="entry name" value="C1.7:_P-type_atpase_like"/>
    <property type="match status" value="1"/>
</dbReference>
<evidence type="ECO:0000256" key="1">
    <source>
        <dbReference type="ARBA" id="ARBA00004141"/>
    </source>
</evidence>
<dbReference type="CDD" id="cd02079">
    <property type="entry name" value="P-type_ATPase_HM"/>
    <property type="match status" value="1"/>
</dbReference>
<dbReference type="EMBL" id="JAGRRH010000021">
    <property type="protein sequence ID" value="KAG7347083.1"/>
    <property type="molecule type" value="Genomic_DNA"/>
</dbReference>
<comment type="caution">
    <text evidence="11">The sequence shown here is derived from an EMBL/GenBank/DDBJ whole genome shotgun (WGS) entry which is preliminary data.</text>
</comment>
<comment type="similarity">
    <text evidence="2 8">Belongs to the cation transport ATPase (P-type) (TC 3.A.3) family. Type IB subfamily.</text>
</comment>
<sequence>MNFSMSLQDLSPPRSADDSHQTGTMEKTQSASRSTVTPSIASTTSTFPPLPPTKTPPIGTQHLPSKSVVKQQPIKVHSFPATPPLPPGLSSSPPGTFHPDFMFCGACTTCHEADTAAGSSADDTIIPSDELILSNSDLPRIKDGRYSDDDDFFILKNEDDEDNDDAHQTIIFHFRQPLTKSSHCLVIQSLLRPIPGVHKVTLSKDYTRHYRSIQVEHDASIHIESLLQAFQAAGHPVFLERKPNQNVGKDDDETRNTTSDDSSHWVRSAFHVQGICCASEIPAVRKIVKPLPGVSKVNINLTTKVVHVQHNIAMIQASDIASALSTQGFPSQIRNDGAHTSHIKQQAMFSNSNTGRTTLHVQGVLQEGDVEKIRNTLCPLQGVADVGVNVDEGVIYVDHDISKISSDDCASHLRQQLPQFSCSVAVAAERAAGDAAAAALDAIGRSRYVESTFYFEGLQPYHIPIVENAISKNFIRAQARAVFANVPSETVKVEHDPKLATANEICLLFQDFHRRSELPAAKVNIDGADANLYLPLQTDYPGNQVNSNDEPSLLAIHANVWLSGIFWVLSMVSFLDGKDWFKYFGLASVLFGLPPIAIKAFRTLRRFQFDANCMMVTAATGALLLGEYDEAASVAFLFSVSEFLEARATLKARRALAEICALRPERANVIHPVTKEIVVVPADRVPLGSLISVRTGDKVAADGIVVEGSSAMDESSLTGEARPVSKQIGDAVSGGTVNVGQTQLVVKTTMTVEDSAVSRLIRLVEEAQSNQSPTEKMIDAFARSYTPSVMVIATFMCTIPWAFGAEIGRQWTLNGLIIIVIACPCALTISTPVTYAAGLAAAAQRGIIIKGGSKLEAMGSVDRVVFDKTGTLTKGSFSVTHLEVTSASKSRQEMLELLSLMQQRSSHPLSSSLVQAAKEEGVQIPRHVSVSDHQILKGEGITATINGTTHLYVGNRTLFNRLRLLDSLPDEVANLSSVWGSSGGTVGFIGSKEDGIFGMFCVKDEVREEAKSVIENLRRLGVDTLICTGDSDSTAQAVAKEIGIPSDFVHSQLLPEDKLHLVGSLKRPQARSCGMCRRHRYVLFVGDGVNDAPALAVADVGVSMGEGAAMALEMSDVTLMDSRLDKLAFSIQMGRQVLRTVKENIAISLVAKMVVVALTFAGKMTLLYAIGSDVGVMLLVTLNGMKLLPSKSLVEVTHLMWMKRRAARQNFELIQGVNDGGEDSVESDASVAEIV</sequence>
<organism evidence="11 12">
    <name type="scientific">Nitzschia inconspicua</name>
    <dbReference type="NCBI Taxonomy" id="303405"/>
    <lineage>
        <taxon>Eukaryota</taxon>
        <taxon>Sar</taxon>
        <taxon>Stramenopiles</taxon>
        <taxon>Ochrophyta</taxon>
        <taxon>Bacillariophyta</taxon>
        <taxon>Bacillariophyceae</taxon>
        <taxon>Bacillariophycidae</taxon>
        <taxon>Bacillariales</taxon>
        <taxon>Bacillariaceae</taxon>
        <taxon>Nitzschia</taxon>
    </lineage>
</organism>
<feature type="compositionally biased region" description="Polar residues" evidence="9">
    <location>
        <begin position="21"/>
        <end position="42"/>
    </location>
</feature>
<evidence type="ECO:0000256" key="6">
    <source>
        <dbReference type="ARBA" id="ARBA00022989"/>
    </source>
</evidence>
<dbReference type="OrthoDB" id="432719at2759"/>
<dbReference type="CDD" id="cd00371">
    <property type="entry name" value="HMA"/>
    <property type="match status" value="1"/>
</dbReference>
<keyword evidence="3 8" id="KW-0812">Transmembrane</keyword>
<dbReference type="Pfam" id="PF00702">
    <property type="entry name" value="Hydrolase"/>
    <property type="match status" value="1"/>
</dbReference>
<feature type="compositionally biased region" description="Basic and acidic residues" evidence="9">
    <location>
        <begin position="242"/>
        <end position="255"/>
    </location>
</feature>
<keyword evidence="5 8" id="KW-0067">ATP-binding</keyword>
<feature type="transmembrane region" description="Helical" evidence="8">
    <location>
        <begin position="815"/>
        <end position="843"/>
    </location>
</feature>
<dbReference type="PANTHER" id="PTHR48085:SF5">
    <property type="entry name" value="CADMIUM_ZINC-TRANSPORTING ATPASE HMA4-RELATED"/>
    <property type="match status" value="1"/>
</dbReference>
<dbReference type="GO" id="GO:0016887">
    <property type="term" value="F:ATP hydrolysis activity"/>
    <property type="evidence" value="ECO:0007669"/>
    <property type="project" value="InterPro"/>
</dbReference>
<dbReference type="InterPro" id="IPR044492">
    <property type="entry name" value="P_typ_ATPase_HD_dom"/>
</dbReference>
<feature type="domain" description="HMA" evidence="10">
    <location>
        <begin position="266"/>
        <end position="332"/>
    </location>
</feature>
<dbReference type="InterPro" id="IPR018303">
    <property type="entry name" value="ATPase_P-typ_P_site"/>
</dbReference>
<feature type="region of interest" description="Disordered" evidence="9">
    <location>
        <begin position="1"/>
        <end position="69"/>
    </location>
</feature>
<keyword evidence="12" id="KW-1185">Reference proteome</keyword>
<evidence type="ECO:0000256" key="3">
    <source>
        <dbReference type="ARBA" id="ARBA00022692"/>
    </source>
</evidence>
<keyword evidence="7 8" id="KW-0472">Membrane</keyword>
<evidence type="ECO:0000256" key="7">
    <source>
        <dbReference type="ARBA" id="ARBA00023136"/>
    </source>
</evidence>
<feature type="region of interest" description="Disordered" evidence="9">
    <location>
        <begin position="242"/>
        <end position="263"/>
    </location>
</feature>
<proteinExistence type="inferred from homology"/>
<comment type="subcellular location">
    <subcellularLocation>
        <location evidence="1">Membrane</location>
        <topology evidence="1">Multi-pass membrane protein</topology>
    </subcellularLocation>
</comment>
<evidence type="ECO:0000256" key="4">
    <source>
        <dbReference type="ARBA" id="ARBA00022741"/>
    </source>
</evidence>
<reference evidence="11" key="2">
    <citation type="submission" date="2021-04" db="EMBL/GenBank/DDBJ databases">
        <authorList>
            <person name="Podell S."/>
        </authorList>
    </citation>
    <scope>NUCLEOTIDE SEQUENCE</scope>
    <source>
        <strain evidence="11">Hildebrandi</strain>
    </source>
</reference>
<evidence type="ECO:0000313" key="12">
    <source>
        <dbReference type="Proteomes" id="UP000693970"/>
    </source>
</evidence>
<dbReference type="PROSITE" id="PS00154">
    <property type="entry name" value="ATPASE_E1_E2"/>
    <property type="match status" value="1"/>
</dbReference>
<reference evidence="11" key="1">
    <citation type="journal article" date="2021" name="Sci. Rep.">
        <title>Diploid genomic architecture of Nitzschia inconspicua, an elite biomass production diatom.</title>
        <authorList>
            <person name="Oliver A."/>
            <person name="Podell S."/>
            <person name="Pinowska A."/>
            <person name="Traller J.C."/>
            <person name="Smith S.R."/>
            <person name="McClure R."/>
            <person name="Beliaev A."/>
            <person name="Bohutskyi P."/>
            <person name="Hill E.A."/>
            <person name="Rabines A."/>
            <person name="Zheng H."/>
            <person name="Allen L.Z."/>
            <person name="Kuo A."/>
            <person name="Grigoriev I.V."/>
            <person name="Allen A.E."/>
            <person name="Hazlebeck D."/>
            <person name="Allen E.E."/>
        </authorList>
    </citation>
    <scope>NUCLEOTIDE SEQUENCE</scope>
    <source>
        <strain evidence="11">Hildebrandi</strain>
    </source>
</reference>
<dbReference type="GO" id="GO:0016020">
    <property type="term" value="C:membrane"/>
    <property type="evidence" value="ECO:0007669"/>
    <property type="project" value="UniProtKB-SubCell"/>
</dbReference>
<dbReference type="NCBIfam" id="TIGR01525">
    <property type="entry name" value="ATPase-IB_hvy"/>
    <property type="match status" value="1"/>
</dbReference>
<dbReference type="InterPro" id="IPR059000">
    <property type="entry name" value="ATPase_P-type_domA"/>
</dbReference>
<dbReference type="Pfam" id="PF00403">
    <property type="entry name" value="HMA"/>
    <property type="match status" value="1"/>
</dbReference>
<evidence type="ECO:0000313" key="11">
    <source>
        <dbReference type="EMBL" id="KAG7347083.1"/>
    </source>
</evidence>
<dbReference type="GO" id="GO:0005524">
    <property type="term" value="F:ATP binding"/>
    <property type="evidence" value="ECO:0007669"/>
    <property type="project" value="UniProtKB-UniRule"/>
</dbReference>
<dbReference type="InterPro" id="IPR051014">
    <property type="entry name" value="Cation_Transport_ATPase_IB"/>
</dbReference>
<keyword evidence="4 8" id="KW-0547">Nucleotide-binding</keyword>